<keyword evidence="1" id="KW-1133">Transmembrane helix</keyword>
<evidence type="ECO:0000259" key="2">
    <source>
        <dbReference type="Pfam" id="PF23343"/>
    </source>
</evidence>
<dbReference type="InterPro" id="IPR056906">
    <property type="entry name" value="ORF2/G2P_dom"/>
</dbReference>
<feature type="domain" description="Replication-associated protein ORF2/G2P" evidence="2">
    <location>
        <begin position="101"/>
        <end position="207"/>
    </location>
</feature>
<comment type="caution">
    <text evidence="3">The sequence shown here is derived from an EMBL/GenBank/DDBJ whole genome shotgun (WGS) entry which is preliminary data.</text>
</comment>
<dbReference type="EMBL" id="NEXC01000171">
    <property type="protein sequence ID" value="PSN81735.1"/>
    <property type="molecule type" value="Genomic_DNA"/>
</dbReference>
<keyword evidence="1" id="KW-0812">Transmembrane</keyword>
<sequence>MSNYNDQLVKSYDNRHELFLKANKLTRKSSLFGYENAWGCAEEVMMYAEQYVKDVKNKTIVLVNFEDKKIMYLPYRTRFDDDYGKRLARKWKKIGYTEGIFVTYTLNPRLFSSLYEAYKAEMSGFNKMITAIRKRYPNFKGYARVVEFQESGNPHIHVLLFGVDFIPVEWMRKLWEEHYQLGTQINVKRIENQKGAIRYLIKYLLKAFKGKSNEEVKKANMQKALLWALNSRGWAISKALFSLISNRLTQTQSSGYWVYFGVYPIECVGFSFVEFMAYIGT</sequence>
<accession>A0A2R6A5Z9</accession>
<dbReference type="Pfam" id="PF23343">
    <property type="entry name" value="REP_ORF2-G2P"/>
    <property type="match status" value="1"/>
</dbReference>
<reference evidence="3 4" key="1">
    <citation type="submission" date="2017-04" db="EMBL/GenBank/DDBJ databases">
        <title>Novel microbial lineages endemic to geothermal iron-oxide mats fill important gaps in the evolutionary history of Archaea.</title>
        <authorList>
            <person name="Jay Z.J."/>
            <person name="Beam J.P."/>
            <person name="Dlakic M."/>
            <person name="Rusch D.B."/>
            <person name="Kozubal M.A."/>
            <person name="Inskeep W.P."/>
        </authorList>
    </citation>
    <scope>NUCLEOTIDE SEQUENCE [LARGE SCALE GENOMIC DNA]</scope>
    <source>
        <strain evidence="3">OSP_D</strain>
    </source>
</reference>
<proteinExistence type="predicted"/>
<protein>
    <recommendedName>
        <fullName evidence="2">Replication-associated protein ORF2/G2P domain-containing protein</fullName>
    </recommendedName>
</protein>
<gene>
    <name evidence="3" type="ORF">B9Q01_10445</name>
</gene>
<dbReference type="Proteomes" id="UP000240880">
    <property type="component" value="Unassembled WGS sequence"/>
</dbReference>
<keyword evidence="1" id="KW-0472">Membrane</keyword>
<evidence type="ECO:0000256" key="1">
    <source>
        <dbReference type="SAM" id="Phobius"/>
    </source>
</evidence>
<evidence type="ECO:0000313" key="4">
    <source>
        <dbReference type="Proteomes" id="UP000240880"/>
    </source>
</evidence>
<organism evidence="3 4">
    <name type="scientific">Candidatus Marsarchaeota G1 archaeon OSP_D</name>
    <dbReference type="NCBI Taxonomy" id="1978155"/>
    <lineage>
        <taxon>Archaea</taxon>
        <taxon>Candidatus Marsarchaeota</taxon>
        <taxon>Candidatus Marsarchaeota group 1</taxon>
    </lineage>
</organism>
<dbReference type="AlphaFoldDB" id="A0A2R6A5Z9"/>
<name>A0A2R6A5Z9_9ARCH</name>
<evidence type="ECO:0000313" key="3">
    <source>
        <dbReference type="EMBL" id="PSN81735.1"/>
    </source>
</evidence>
<feature type="transmembrane region" description="Helical" evidence="1">
    <location>
        <begin position="256"/>
        <end position="279"/>
    </location>
</feature>